<dbReference type="Pfam" id="PF20510">
    <property type="entry name" value="HgmA_N"/>
    <property type="match status" value="2"/>
</dbReference>
<keyword evidence="27" id="KW-0238">DNA-binding</keyword>
<dbReference type="GO" id="GO:0003887">
    <property type="term" value="F:DNA-directed DNA polymerase activity"/>
    <property type="evidence" value="ECO:0007669"/>
    <property type="project" value="UniProtKB-KW"/>
</dbReference>
<evidence type="ECO:0000256" key="15">
    <source>
        <dbReference type="ARBA" id="ARBA00022723"/>
    </source>
</evidence>
<evidence type="ECO:0000256" key="9">
    <source>
        <dbReference type="ARBA" id="ARBA00013127"/>
    </source>
</evidence>
<evidence type="ECO:0000256" key="1">
    <source>
        <dbReference type="ARBA" id="ARBA00001962"/>
    </source>
</evidence>
<dbReference type="Pfam" id="PF08996">
    <property type="entry name" value="zf-DNA_Pol"/>
    <property type="match status" value="2"/>
</dbReference>
<dbReference type="SUPFAM" id="SSF53098">
    <property type="entry name" value="Ribonuclease H-like"/>
    <property type="match status" value="1"/>
</dbReference>
<dbReference type="InterPro" id="IPR036784">
    <property type="entry name" value="AK/P_DHK_N_sf"/>
</dbReference>
<dbReference type="GO" id="GO:0006272">
    <property type="term" value="P:leading strand elongation"/>
    <property type="evidence" value="ECO:0007669"/>
    <property type="project" value="TreeGrafter"/>
</dbReference>
<feature type="domain" description="Histidine kinase" evidence="39">
    <location>
        <begin position="218"/>
        <end position="342"/>
    </location>
</feature>
<dbReference type="Pfam" id="PF12254">
    <property type="entry name" value="DNA_pol_alpha_N"/>
    <property type="match status" value="1"/>
</dbReference>
<dbReference type="SUPFAM" id="SSF55874">
    <property type="entry name" value="ATPase domain of HSP90 chaperone/DNA topoisomerase II/histidine kinase"/>
    <property type="match status" value="1"/>
</dbReference>
<keyword evidence="15" id="KW-0479">Metal-binding</keyword>
<comment type="similarity">
    <text evidence="5">Belongs to the DNA polymerase type-B family.</text>
</comment>
<feature type="compositionally biased region" description="Acidic residues" evidence="38">
    <location>
        <begin position="1193"/>
        <end position="1205"/>
    </location>
</feature>
<dbReference type="PROSITE" id="PS50109">
    <property type="entry name" value="HIS_KIN"/>
    <property type="match status" value="1"/>
</dbReference>
<dbReference type="GO" id="GO:0006273">
    <property type="term" value="P:lagging strand elongation"/>
    <property type="evidence" value="ECO:0007669"/>
    <property type="project" value="TreeGrafter"/>
</dbReference>
<dbReference type="Gene3D" id="2.40.50.730">
    <property type="match status" value="1"/>
</dbReference>
<dbReference type="InterPro" id="IPR017964">
    <property type="entry name" value="DNA-dir_DNA_pol_B_CS"/>
</dbReference>
<comment type="pathway">
    <text evidence="4">Amino-acid degradation; L-phenylalanine degradation; acetoacetate and fumarate from L-phenylalanine: step 4/6.</text>
</comment>
<dbReference type="GO" id="GO:0006572">
    <property type="term" value="P:L-tyrosine catabolic process"/>
    <property type="evidence" value="ECO:0007669"/>
    <property type="project" value="UniProtKB-KW"/>
</dbReference>
<dbReference type="CDD" id="cd05776">
    <property type="entry name" value="DNA_polB_alpha_exo"/>
    <property type="match status" value="1"/>
</dbReference>
<name>A0A8J7PAM1_ATRSP</name>
<evidence type="ECO:0000256" key="6">
    <source>
        <dbReference type="ARBA" id="ARBA00006155"/>
    </source>
</evidence>
<dbReference type="Pfam" id="PF04209">
    <property type="entry name" value="HgmA_C"/>
    <property type="match status" value="1"/>
</dbReference>
<gene>
    <name evidence="40" type="primary">Pola1</name>
    <name evidence="40" type="ORF">GTO95_0015136</name>
</gene>
<dbReference type="PANTHER" id="PTHR45861:SF1">
    <property type="entry name" value="DNA POLYMERASE ALPHA CATALYTIC SUBUNIT"/>
    <property type="match status" value="1"/>
</dbReference>
<feature type="region of interest" description="Disordered" evidence="38">
    <location>
        <begin position="1186"/>
        <end position="1205"/>
    </location>
</feature>
<dbReference type="InterPro" id="IPR006172">
    <property type="entry name" value="DNA-dir_DNA_pol_B"/>
</dbReference>
<keyword evidence="30" id="KW-0539">Nucleus</keyword>
<dbReference type="InterPro" id="IPR045846">
    <property type="entry name" value="POLBc_alpha"/>
</dbReference>
<evidence type="ECO:0000313" key="41">
    <source>
        <dbReference type="Proteomes" id="UP000736164"/>
    </source>
</evidence>
<dbReference type="Gene3D" id="3.90.1600.10">
    <property type="entry name" value="Palm domain of DNA polymerase"/>
    <property type="match status" value="1"/>
</dbReference>
<dbReference type="Pfam" id="PF00136">
    <property type="entry name" value="DNA_pol_B"/>
    <property type="match status" value="2"/>
</dbReference>
<evidence type="ECO:0000256" key="16">
    <source>
        <dbReference type="ARBA" id="ARBA00022741"/>
    </source>
</evidence>
<comment type="similarity">
    <text evidence="6">Belongs to the PDK/BCKDK protein kinase family.</text>
</comment>
<keyword evidence="17" id="KW-0863">Zinc-finger</keyword>
<dbReference type="InterPro" id="IPR036397">
    <property type="entry name" value="RNaseH_sf"/>
</dbReference>
<dbReference type="Proteomes" id="UP000736164">
    <property type="component" value="Unassembled WGS sequence"/>
</dbReference>
<evidence type="ECO:0000256" key="14">
    <source>
        <dbReference type="ARBA" id="ARBA00022705"/>
    </source>
</evidence>
<dbReference type="EC" id="1.13.11.5" evidence="9"/>
<evidence type="ECO:0000259" key="39">
    <source>
        <dbReference type="PROSITE" id="PS50109"/>
    </source>
</evidence>
<dbReference type="SMART" id="SM00387">
    <property type="entry name" value="HATPase_c"/>
    <property type="match status" value="1"/>
</dbReference>
<dbReference type="Gene3D" id="2.60.120.10">
    <property type="entry name" value="Jelly Rolls"/>
    <property type="match status" value="1"/>
</dbReference>
<feature type="region of interest" description="Disordered" evidence="38">
    <location>
        <begin position="1109"/>
        <end position="1128"/>
    </location>
</feature>
<evidence type="ECO:0000256" key="2">
    <source>
        <dbReference type="ARBA" id="ARBA00004123"/>
    </source>
</evidence>
<feature type="non-terminal residue" evidence="40">
    <location>
        <position position="2943"/>
    </location>
</feature>
<dbReference type="InterPro" id="IPR036890">
    <property type="entry name" value="HATPase_C_sf"/>
</dbReference>
<dbReference type="FunFam" id="3.30.420.10:FF:000018">
    <property type="entry name" value="DNA polymerase"/>
    <property type="match status" value="1"/>
</dbReference>
<evidence type="ECO:0000256" key="24">
    <source>
        <dbReference type="ARBA" id="ARBA00022964"/>
    </source>
</evidence>
<dbReference type="Gene3D" id="3.30.420.10">
    <property type="entry name" value="Ribonuclease H-like superfamily/Ribonuclease H"/>
    <property type="match status" value="1"/>
</dbReference>
<dbReference type="PROSITE" id="PS00116">
    <property type="entry name" value="DNA_POLYMERASE_B"/>
    <property type="match status" value="1"/>
</dbReference>
<dbReference type="FunFam" id="3.30.565.10:FF:000007">
    <property type="entry name" value="Mitochondrial pyruvate dehydrogenase kinase isoform 2"/>
    <property type="match status" value="1"/>
</dbReference>
<dbReference type="InterPro" id="IPR011051">
    <property type="entry name" value="RmlC_Cupin_sf"/>
</dbReference>
<feature type="non-terminal residue" evidence="40">
    <location>
        <position position="1"/>
    </location>
</feature>
<dbReference type="SUPFAM" id="SSF69012">
    <property type="entry name" value="alpha-ketoacid dehydrogenase kinase, N-terminal domain"/>
    <property type="match status" value="1"/>
</dbReference>
<evidence type="ECO:0000256" key="27">
    <source>
        <dbReference type="ARBA" id="ARBA00023125"/>
    </source>
</evidence>
<reference evidence="40" key="1">
    <citation type="journal article" date="2021" name="Cell">
        <title>Tracing the genetic footprints of vertebrate landing in non-teleost ray-finned fishes.</title>
        <authorList>
            <person name="Bi X."/>
            <person name="Wang K."/>
            <person name="Yang L."/>
            <person name="Pan H."/>
            <person name="Jiang H."/>
            <person name="Wei Q."/>
            <person name="Fang M."/>
            <person name="Yu H."/>
            <person name="Zhu C."/>
            <person name="Cai Y."/>
            <person name="He Y."/>
            <person name="Gan X."/>
            <person name="Zeng H."/>
            <person name="Yu D."/>
            <person name="Zhu Y."/>
            <person name="Jiang H."/>
            <person name="Qiu Q."/>
            <person name="Yang H."/>
            <person name="Zhang Y.E."/>
            <person name="Wang W."/>
            <person name="Zhu M."/>
            <person name="He S."/>
            <person name="Zhang G."/>
        </authorList>
    </citation>
    <scope>NUCLEOTIDE SEQUENCE</scope>
    <source>
        <strain evidence="40">Allg_001</strain>
    </source>
</reference>
<dbReference type="GO" id="GO:1902975">
    <property type="term" value="P:mitotic DNA replication initiation"/>
    <property type="evidence" value="ECO:0007669"/>
    <property type="project" value="InterPro"/>
</dbReference>
<evidence type="ECO:0000256" key="19">
    <source>
        <dbReference type="ARBA" id="ARBA00022833"/>
    </source>
</evidence>
<keyword evidence="26" id="KW-0408">Iron</keyword>
<evidence type="ECO:0000313" key="40">
    <source>
        <dbReference type="EMBL" id="MBN3324960.1"/>
    </source>
</evidence>
<dbReference type="EC" id="2.7.7.7" evidence="8"/>
<dbReference type="InterPro" id="IPR014710">
    <property type="entry name" value="RmlC-like_jellyroll"/>
</dbReference>
<dbReference type="InterPro" id="IPR038256">
    <property type="entry name" value="Pol_alpha_znc_sf"/>
</dbReference>
<evidence type="ECO:0000256" key="17">
    <source>
        <dbReference type="ARBA" id="ARBA00022771"/>
    </source>
</evidence>
<dbReference type="InterPro" id="IPR015088">
    <property type="entry name" value="Znf_DNA-dir_DNA_pol_B_alpha"/>
</dbReference>
<keyword evidence="19" id="KW-0862">Zinc</keyword>
<evidence type="ECO:0000256" key="10">
    <source>
        <dbReference type="ARBA" id="ARBA00017212"/>
    </source>
</evidence>
<protein>
    <recommendedName>
        <fullName evidence="10">DNA polymerase alpha catalytic subunit</fullName>
        <ecNumber evidence="9">1.13.11.5</ecNumber>
        <ecNumber evidence="34">2.7.11.2</ecNumber>
        <ecNumber evidence="8">2.7.7.7</ecNumber>
    </recommendedName>
    <alternativeName>
        <fullName evidence="11">Homogentisate 1,2-dioxygenase</fullName>
    </alternativeName>
    <alternativeName>
        <fullName evidence="31">Homogentisate oxygenase</fullName>
    </alternativeName>
    <alternativeName>
        <fullName evidence="32">Homogentisic acid oxidase</fullName>
    </alternativeName>
    <alternativeName>
        <fullName evidence="33">Homogentisicase</fullName>
    </alternativeName>
</protein>
<comment type="caution">
    <text evidence="40">The sequence shown here is derived from an EMBL/GenBank/DDBJ whole genome shotgun (WGS) entry which is preliminary data.</text>
</comment>
<evidence type="ECO:0000256" key="30">
    <source>
        <dbReference type="ARBA" id="ARBA00023242"/>
    </source>
</evidence>
<dbReference type="Gene3D" id="1.10.287.690">
    <property type="entry name" value="Helix hairpin bin"/>
    <property type="match status" value="1"/>
</dbReference>
<keyword evidence="41" id="KW-1185">Reference proteome</keyword>
<evidence type="ECO:0000256" key="18">
    <source>
        <dbReference type="ARBA" id="ARBA00022777"/>
    </source>
</evidence>
<proteinExistence type="inferred from homology"/>
<keyword evidence="22" id="KW-0239">DNA-directed DNA polymerase</keyword>
<keyword evidence="12" id="KW-0808">Transferase</keyword>
<dbReference type="InterPro" id="IPR012337">
    <property type="entry name" value="RNaseH-like_sf"/>
</dbReference>
<dbReference type="GO" id="GO:0008270">
    <property type="term" value="F:zinc ion binding"/>
    <property type="evidence" value="ECO:0007669"/>
    <property type="project" value="UniProtKB-KW"/>
</dbReference>
<dbReference type="InterPro" id="IPR006133">
    <property type="entry name" value="DNA-dir_DNA_pol_B_exonuc"/>
</dbReference>
<dbReference type="UniPathway" id="UPA00139">
    <property type="reaction ID" value="UER00339"/>
</dbReference>
<dbReference type="InterPro" id="IPR023211">
    <property type="entry name" value="DNA_pol_palm_dom_sf"/>
</dbReference>
<keyword evidence="20" id="KW-0067">ATP-binding</keyword>
<dbReference type="FunFam" id="2.60.120.10:FF:000026">
    <property type="entry name" value="Homogentisate 1,2-dioxygenase"/>
    <property type="match status" value="1"/>
</dbReference>
<dbReference type="FunFam" id="3.90.1600.10:FF:000023">
    <property type="entry name" value="DNA polymerase"/>
    <property type="match status" value="1"/>
</dbReference>
<dbReference type="FunFam" id="1.10.287.690:FF:000003">
    <property type="entry name" value="DNA polymerase"/>
    <property type="match status" value="1"/>
</dbReference>
<keyword evidence="29" id="KW-0585">Phenylalanine catabolism</keyword>
<dbReference type="InterPro" id="IPR005467">
    <property type="entry name" value="His_kinase_dom"/>
</dbReference>
<dbReference type="PANTHER" id="PTHR45861">
    <property type="entry name" value="DNA POLYMERASE ALPHA CATALYTIC SUBUNIT"/>
    <property type="match status" value="1"/>
</dbReference>
<evidence type="ECO:0000256" key="8">
    <source>
        <dbReference type="ARBA" id="ARBA00012417"/>
    </source>
</evidence>
<dbReference type="Gene3D" id="1.10.3200.20">
    <property type="entry name" value="DNA Polymerase alpha, zinc finger"/>
    <property type="match status" value="2"/>
</dbReference>
<keyword evidence="18" id="KW-0418">Kinase</keyword>
<dbReference type="FunFam" id="3.30.70.2820:FF:000001">
    <property type="entry name" value="DNA polymerase"/>
    <property type="match status" value="1"/>
</dbReference>
<evidence type="ECO:0000256" key="3">
    <source>
        <dbReference type="ARBA" id="ARBA00004305"/>
    </source>
</evidence>
<dbReference type="Gene3D" id="1.20.140.20">
    <property type="entry name" value="Alpha-ketoacid/pyruvate dehydrogenase kinase, N-terminal domain"/>
    <property type="match status" value="1"/>
</dbReference>
<dbReference type="Pfam" id="PF03104">
    <property type="entry name" value="DNA_pol_B_exo1"/>
    <property type="match status" value="1"/>
</dbReference>
<dbReference type="GO" id="GO:0005524">
    <property type="term" value="F:ATP binding"/>
    <property type="evidence" value="ECO:0007669"/>
    <property type="project" value="UniProtKB-KW"/>
</dbReference>
<dbReference type="Pfam" id="PF10436">
    <property type="entry name" value="BCDHK_Adom3"/>
    <property type="match status" value="1"/>
</dbReference>
<evidence type="ECO:0000256" key="23">
    <source>
        <dbReference type="ARBA" id="ARBA00022946"/>
    </source>
</evidence>
<dbReference type="GO" id="GO:0003688">
    <property type="term" value="F:DNA replication origin binding"/>
    <property type="evidence" value="ECO:0007669"/>
    <property type="project" value="TreeGrafter"/>
</dbReference>
<dbReference type="SMART" id="SM00486">
    <property type="entry name" value="POLBc"/>
    <property type="match status" value="1"/>
</dbReference>
<keyword evidence="25" id="KW-0560">Oxidoreductase</keyword>
<evidence type="ECO:0000256" key="36">
    <source>
        <dbReference type="ARBA" id="ARBA00055954"/>
    </source>
</evidence>
<keyword evidence="16" id="KW-0547">Nucleotide-binding</keyword>
<dbReference type="SUPFAM" id="SSF90234">
    <property type="entry name" value="Zinc finger domain of DNA polymerase-alpha"/>
    <property type="match status" value="1"/>
</dbReference>
<evidence type="ECO:0000256" key="29">
    <source>
        <dbReference type="ARBA" id="ARBA00023232"/>
    </source>
</evidence>
<comment type="subunit">
    <text evidence="37">Homohexamer arranged as a dimer of trimers.</text>
</comment>
<keyword evidence="21" id="KW-0828">Tyrosine catabolism</keyword>
<dbReference type="GO" id="GO:0004740">
    <property type="term" value="F:pyruvate dehydrogenase (acetyl-transferring) kinase activity"/>
    <property type="evidence" value="ECO:0007669"/>
    <property type="project" value="UniProtKB-EC"/>
</dbReference>
<dbReference type="CDD" id="cd05532">
    <property type="entry name" value="POLBc_alpha"/>
    <property type="match status" value="1"/>
</dbReference>
<organism evidence="40 41">
    <name type="scientific">Atractosteus spatula</name>
    <name type="common">Alligator gar</name>
    <name type="synonym">Lepisosteus spatula</name>
    <dbReference type="NCBI Taxonomy" id="7917"/>
    <lineage>
        <taxon>Eukaryota</taxon>
        <taxon>Metazoa</taxon>
        <taxon>Chordata</taxon>
        <taxon>Craniata</taxon>
        <taxon>Vertebrata</taxon>
        <taxon>Euteleostomi</taxon>
        <taxon>Actinopterygii</taxon>
        <taxon>Neopterygii</taxon>
        <taxon>Holostei</taxon>
        <taxon>Semionotiformes</taxon>
        <taxon>Lepisosteidae</taxon>
        <taxon>Atractosteus</taxon>
    </lineage>
</organism>
<dbReference type="CDD" id="cd16929">
    <property type="entry name" value="HATPase_PDK-like"/>
    <property type="match status" value="1"/>
</dbReference>
<dbReference type="GO" id="GO:0005658">
    <property type="term" value="C:alpha DNA polymerase:primase complex"/>
    <property type="evidence" value="ECO:0007669"/>
    <property type="project" value="UniProtKB-ARBA"/>
</dbReference>
<dbReference type="InterPro" id="IPR043502">
    <property type="entry name" value="DNA/RNA_pol_sf"/>
</dbReference>
<dbReference type="CDD" id="cd07000">
    <property type="entry name" value="cupin_HGO_N"/>
    <property type="match status" value="1"/>
</dbReference>
<evidence type="ECO:0000256" key="32">
    <source>
        <dbReference type="ARBA" id="ARBA00030437"/>
    </source>
</evidence>
<dbReference type="PRINTS" id="PR00106">
    <property type="entry name" value="DNAPOLB"/>
</dbReference>
<comment type="cofactor">
    <cofactor evidence="1">
        <name>Fe cation</name>
        <dbReference type="ChEBI" id="CHEBI:24875"/>
    </cofactor>
</comment>
<evidence type="ECO:0000256" key="37">
    <source>
        <dbReference type="ARBA" id="ARBA00063284"/>
    </source>
</evidence>
<dbReference type="InterPro" id="IPR042087">
    <property type="entry name" value="DNA_pol_B_thumb"/>
</dbReference>
<dbReference type="InterPro" id="IPR003594">
    <property type="entry name" value="HATPase_dom"/>
</dbReference>
<dbReference type="InterPro" id="IPR024647">
    <property type="entry name" value="DNA_pol_a_cat_su_N"/>
</dbReference>
<evidence type="ECO:0000256" key="28">
    <source>
        <dbReference type="ARBA" id="ARBA00023128"/>
    </source>
</evidence>
<evidence type="ECO:0000256" key="35">
    <source>
        <dbReference type="ARBA" id="ARBA00050477"/>
    </source>
</evidence>
<comment type="function">
    <text evidence="36">Catalyzes the conversion of homogentisate to maleylacetoacetate.</text>
</comment>
<feature type="region of interest" description="Disordered" evidence="38">
    <location>
        <begin position="387"/>
        <end position="421"/>
    </location>
</feature>
<dbReference type="SUPFAM" id="SSF51182">
    <property type="entry name" value="RmlC-like cupins"/>
    <property type="match status" value="2"/>
</dbReference>
<evidence type="ECO:0000256" key="4">
    <source>
        <dbReference type="ARBA" id="ARBA00004704"/>
    </source>
</evidence>
<keyword evidence="23" id="KW-0809">Transit peptide</keyword>
<dbReference type="InterPro" id="IPR018955">
    <property type="entry name" value="BCDHK/PDK_N"/>
</dbReference>
<evidence type="ECO:0000256" key="21">
    <source>
        <dbReference type="ARBA" id="ARBA00022878"/>
    </source>
</evidence>
<keyword evidence="13" id="KW-0548">Nucleotidyltransferase</keyword>
<dbReference type="InterPro" id="IPR046452">
    <property type="entry name" value="HgmA_N"/>
</dbReference>
<accession>A0A8J7PAM1</accession>
<evidence type="ECO:0000256" key="13">
    <source>
        <dbReference type="ARBA" id="ARBA00022695"/>
    </source>
</evidence>
<dbReference type="GO" id="GO:0003682">
    <property type="term" value="F:chromatin binding"/>
    <property type="evidence" value="ECO:0007669"/>
    <property type="project" value="TreeGrafter"/>
</dbReference>
<evidence type="ECO:0000256" key="20">
    <source>
        <dbReference type="ARBA" id="ARBA00022840"/>
    </source>
</evidence>
<dbReference type="SUPFAM" id="SSF56672">
    <property type="entry name" value="DNA/RNA polymerases"/>
    <property type="match status" value="1"/>
</dbReference>
<dbReference type="EC" id="2.7.11.2" evidence="34"/>
<keyword evidence="14" id="KW-0235">DNA replication</keyword>
<evidence type="ECO:0000256" key="12">
    <source>
        <dbReference type="ARBA" id="ARBA00022679"/>
    </source>
</evidence>
<keyword evidence="24" id="KW-0223">Dioxygenase</keyword>
<dbReference type="GO" id="GO:0003697">
    <property type="term" value="F:single-stranded DNA binding"/>
    <property type="evidence" value="ECO:0007669"/>
    <property type="project" value="TreeGrafter"/>
</dbReference>
<evidence type="ECO:0000256" key="31">
    <source>
        <dbReference type="ARBA" id="ARBA00030235"/>
    </source>
</evidence>
<dbReference type="FunFam" id="1.10.3200.20:FF:000001">
    <property type="entry name" value="DNA polymerase"/>
    <property type="match status" value="1"/>
</dbReference>
<dbReference type="GO" id="GO:0004411">
    <property type="term" value="F:homogentisate 1,2-dioxygenase activity"/>
    <property type="evidence" value="ECO:0007669"/>
    <property type="project" value="UniProtKB-EC"/>
</dbReference>
<evidence type="ECO:0000256" key="5">
    <source>
        <dbReference type="ARBA" id="ARBA00005755"/>
    </source>
</evidence>
<dbReference type="Gene3D" id="3.30.70.2820">
    <property type="match status" value="1"/>
</dbReference>
<evidence type="ECO:0000256" key="34">
    <source>
        <dbReference type="ARBA" id="ARBA00039078"/>
    </source>
</evidence>
<dbReference type="NCBIfam" id="TIGR00592">
    <property type="entry name" value="pol2"/>
    <property type="match status" value="2"/>
</dbReference>
<comment type="catalytic activity">
    <reaction evidence="35">
        <text>homogentisate + O2 = 4-maleylacetoacetate + H(+)</text>
        <dbReference type="Rhea" id="RHEA:15449"/>
        <dbReference type="ChEBI" id="CHEBI:15378"/>
        <dbReference type="ChEBI" id="CHEBI:15379"/>
        <dbReference type="ChEBI" id="CHEBI:16169"/>
        <dbReference type="ChEBI" id="CHEBI:17105"/>
        <dbReference type="EC" id="1.13.11.5"/>
    </reaction>
    <physiologicalReaction direction="left-to-right" evidence="35">
        <dbReference type="Rhea" id="RHEA:15450"/>
    </physiologicalReaction>
</comment>
<evidence type="ECO:0000256" key="38">
    <source>
        <dbReference type="SAM" id="MobiDB-lite"/>
    </source>
</evidence>
<evidence type="ECO:0000256" key="25">
    <source>
        <dbReference type="ARBA" id="ARBA00023002"/>
    </source>
</evidence>
<feature type="region of interest" description="Disordered" evidence="38">
    <location>
        <begin position="1654"/>
        <end position="1678"/>
    </location>
</feature>
<comment type="subcellular location">
    <subcellularLocation>
        <location evidence="3">Mitochondrion matrix</location>
    </subcellularLocation>
    <subcellularLocation>
        <location evidence="2">Nucleus</location>
    </subcellularLocation>
</comment>
<dbReference type="InterPro" id="IPR046451">
    <property type="entry name" value="HgmA_C"/>
</dbReference>
<dbReference type="Gene3D" id="3.30.565.10">
    <property type="entry name" value="Histidine kinase-like ATPase, C-terminal domain"/>
    <property type="match status" value="1"/>
</dbReference>
<dbReference type="Gene3D" id="1.10.132.60">
    <property type="entry name" value="DNA polymerase family B, C-terminal domain"/>
    <property type="match status" value="1"/>
</dbReference>
<evidence type="ECO:0000256" key="11">
    <source>
        <dbReference type="ARBA" id="ARBA00018757"/>
    </source>
</evidence>
<evidence type="ECO:0000256" key="33">
    <source>
        <dbReference type="ARBA" id="ARBA00033225"/>
    </source>
</evidence>
<evidence type="ECO:0000256" key="7">
    <source>
        <dbReference type="ARBA" id="ARBA00007757"/>
    </source>
</evidence>
<dbReference type="EMBL" id="JAAWVO010073544">
    <property type="protein sequence ID" value="MBN3324960.1"/>
    <property type="molecule type" value="Genomic_DNA"/>
</dbReference>
<feature type="compositionally biased region" description="Basic and acidic residues" evidence="38">
    <location>
        <begin position="393"/>
        <end position="411"/>
    </location>
</feature>
<comment type="similarity">
    <text evidence="7">Belongs to the homogentisate dioxygenase family.</text>
</comment>
<feature type="region of interest" description="Disordered" evidence="38">
    <location>
        <begin position="1531"/>
        <end position="1558"/>
    </location>
</feature>
<dbReference type="InterPro" id="IPR006134">
    <property type="entry name" value="DNA-dir_DNA_pol_B_multi_dom"/>
</dbReference>
<evidence type="ECO:0000256" key="22">
    <source>
        <dbReference type="ARBA" id="ARBA00022932"/>
    </source>
</evidence>
<evidence type="ECO:0000256" key="26">
    <source>
        <dbReference type="ARBA" id="ARBA00023004"/>
    </source>
</evidence>
<dbReference type="GO" id="GO:0005759">
    <property type="term" value="C:mitochondrial matrix"/>
    <property type="evidence" value="ECO:0007669"/>
    <property type="project" value="UniProtKB-SubCell"/>
</dbReference>
<sequence>MPGRNDHPAALSPPPGRDNACEKTSYMFLRKELPVRLANTMREVNLLPDNLLSQPSVRLVQTWYMQSFLELLQYENKRPEDPHVLDDFLDVLIKIRNRHNDVVPTMAQGVIEYKEKYGFDPFISSNIQYFLDRFYTNRISFRMLINQHTLLFGNDTNPAHPKHIGSIDPTCNVAEVVKDAYETAKMLCEQYYMVAPELKIEEFNAKAPQKPIQVVYVPSHLFHMLFELFKNSMRATVELHEGKKEGCPPIKTLVTLGMEDLSIKISDKGGGVPLRKIDRLFNYMYSTAPRPSLEPSRAAPLAGFGYGLPISKLYARYFQGDLKLYSMEGVGTDAVIYLKVEKLTSVYEEVDEEQYSRLVRERQDDDWIIDDDGTGYVEDGREIFDEDLDEDALDRAPRGKGGDRSAGSKERKSVKKAAVSKPSSIKSMFMANSAKSKEKDVDLSKDDLLGDLLQDLHSEKSPVLTPPPVIALKKKKPAGVPPNPFSVRTLTPIAPLSRVLPVSSAGRRAAADLCPGVRARIAPLETPDTADAKRVKVEEQELPQAGGAAADLVFDEGDFDEPMEEGDEGAAGGSSMAKVKEELEPRAAVKEEVEPPDSALHRGEVSCWERMEGDGGAEPAVDVQVDSSRLPLVEGPDGEQVFRFYWLDAFEDQYIQPGVVYLFGKVWIEPAQAHVSCCVAVKNIERTMYILPREHKVNLKTGEELGVRVTMMDVYQEFSELSEKYKIMKFKSKKAVKNYAFEIPDVPTQAEYLEVRYSAEMPQLPSDLKGETFSHVFGTNTSSLEHFLLGRKIRGPCWLDVRAPQLCSPSVSWCKVEAVATKCELVSVVKDLPPPPLVVMAISMKTAQNAKTHHNEIMSLAALVHQEFPMDRAPPQPPFQTHFCAISKPSDCIFPYDFKEAVNRKASGVLEIGATERTLLGFFLAKVHKIDPDVIVGHNIYGFDLEVLLQRISVCKVPHWSKIGRLRRSAMPKLGGRSGFAEKNAACGRMICDVEISAKELIRCKSYHLSELVAQILKTERVTIPQDNLKSYYSDSARLLYLLENTWMDAKFILQIMCELNVLPLALQITSIAGNVMSRTLMGGRSERNEFLLLHAFHERDYIVPDKQVFRKPQQDPGDDEEEVDLGKGKSRKVRKKAAYAGGLVLDPKVGFYDKFVLLLDFNSLYPSIIQEFNICFTTVHRVAPGSQKRTEDEEQDDIPELPDPDLEMGVLPKEIRKLVERRRQVKQMMKQPDLNPDLYLQYDIRQKALKLTANSMYGCLGFSFSRFYAKPLAALVTHKGREILMHTKDMVQKMNLDVIYGDTDSIMINTNSTNLEEVFKLGNKGDQSTAAGGQLCGKSTSVILQCSAGAVAGELRPTPFSSSKQVKSEVNKLYKLLEIDIDGVFKSLLLLKKKKYAALLVESTGDGHYTTKQELKGLDIVRRDWSDLAKDCGNYVIGQILSDQPRDTIVENIQRRLMEIGESVVNGSVPLSQFEIHKALTKDPQDYPDKKSLPHVHVALWINSQGGRKVKAGDTVSYVICQAHLSGLSHPGSQQGSGAAGNPVRQPGGDGHCVCSEPGGKQGRILAGEGRAARDTRVSAPLRRLLRDGSNLGASQRAYALEQLQKQDALSLDTQYYLSQQVHPVVARICEPIEGIDSALIATWLGEAVRFSGEESEPEAARPQALSSPRTEGRGTPAMSGLLLVVNRSSGPLQEAVRSTLPPVCFAGMFLLPGGAASPQTAEPTGPSLRCLPCLDPAQFRAHQQYQRDDENEALLGVPAQLTDEEKYRDCERFKFACPRCRAENVYDAVFEGAGKDVQPSLIRCCDVQCEASPISFRAEISNKLVLDIRRHIRKYYSGWLVCEEQACQNRTQRLPLAFSRSGPMCPACMKATLRPEVTLVSRGVGVCFCPLLGGGWWGERRAPDSLRSWAGGESSRDPCGENLPLPERPLACCRPLGFLGTCDFLLVTSARWSWSSPAPDRARMDRLACHGLQALFVLSVRSGVGGLVLSGSGLSAVGQSRRGGVWPVWGHLKPAGALPVAGSGREGGGRCTGCAQCPEQPAKFFCCDMLLLLLLLAVLGGVQVIGLARWLNDYSEKALYNQLCFYRYIFDWDYAFAKCLQSEERADTNPSRFFGLVTQTSGASEGLSVRCLLSTLVPALWPSVLWTLHPGRDRALHPLSQQLGPATSHRPLTPVLAVQFISLSKLFPPGEESLGVWTEECMLLRRLPQGPFSPVSSAPSAGGGKVSCRPVSHAPWATLKLGVGVCSRLGARLYLELLSSPPCCAHLREGRESPRAQRGGGKGVPRLSRAGGFTCARSSVPAGRPRGCRALELQGSFRFPRRRLLENRANAVPLGCASPRGQGLGLGTTIKGNRWSHLRDVYVKLRDVVEQTLVTSGYSEVNLSKLFQAFASLNVSAQCCESNLPHGKYRQYPVVSVIWEIVTGRYLTGFGNEFASEDPRCPGALPKGQYLTGFGNEFASEDPRCPGALPKGQNNPQACPYGLYAEQLSGSAFTCPRPANRRSWLYRILPSVCHKPFASVQQGHLTHSWDEVEPDPNQLRWQPFAIPKVSEKKVDFVMGLHTLCGAGDTRTRNGIAIHVYACNSSMTDRCFNNSDGDFLIVPQQGKILITTEFGKMMMEPNEICVIQQGMRFSVEVFGETRGYVLEVFGAHFELPDLGPIGANGLANPRDFLAPVAWYEDRKVPAGYTVINKYQGKLFAAQQTESKSQTWDHQRSRPLAPVGWLGGLATRGAHPVCDWKIPVNQFREALLGAESRQDFSPFNVVAWHGNYTPYKYNLENFMVINCVAFDHADPSIFTVLTAKSTRPGVAVADFVIFPPRWGVADHTFRPPYYHRNCMSEFMGLIKGYYEAKEEGFQPGGGSLHSMMTPHGPDFECFEKASTADLKPERVAEGTMAFMFESSFSMAVTKWGLDTCNRLDKNYYKCWEPLKSHFNPNWKPSST</sequence>
<dbReference type="GO" id="GO:0006559">
    <property type="term" value="P:L-phenylalanine catabolic process"/>
    <property type="evidence" value="ECO:0007669"/>
    <property type="project" value="UniProtKB-UniPathway"/>
</dbReference>
<keyword evidence="28" id="KW-0496">Mitochondrion</keyword>